<feature type="transmembrane region" description="Helical" evidence="8">
    <location>
        <begin position="405"/>
        <end position="422"/>
    </location>
</feature>
<keyword evidence="6 8" id="KW-0472">Membrane</keyword>
<sequence length="549" mass="59963">MPVTFESKSTPANATVESAAVAAEVTLDDLKDDNAAGDNTVFCTGSLAKIRQTKIIDNCSHGTHGLENGLKLKGEPIGKSESVKGVSRSLIIQIMMTLTFCVMEFVTGVICSSIAMLADSYHMAADVMALIVAFTCIKIATRPSTRHGYGWVRAETLGGFFNGIFMITVCLLVFQEGVGRVINVHMITHPLQVLVIGFIGLLINLFGMFNLNGHGHSHGGGGHGHSHDKKKDAHGHSHGNNHGHSHDKKHGCASGSDHHHDDDEHHHDHDHHHHHDETFPSNGNIGTTSQVGKSDALTRLLEEEDGEEHVERRLSGVTNQNTIIATVDRQMTPYGTHMASEVLSSTTVLDNAEEKSRNKKEKNVNIHGVWLHLLSDAFGSVIVMISAGFVYFLPQWKFAAYLDPLLSMCLASIMGFTAVVLVKTSGEKLLKQTPKELDLEKVKSDLCKIAGVSKVVKLSVWTLCGQRIIAAAHVNFCHPAIFTDAAFTIKKYFHDMGVHSTTIEPTFEDTCMQSMKVMVKKVLNGKSIEEVMVSTEDEVNSEKKPTLSN</sequence>
<dbReference type="InterPro" id="IPR027469">
    <property type="entry name" value="Cation_efflux_TMD_sf"/>
</dbReference>
<name>A0A8R1DTX3_CAEJA</name>
<keyword evidence="5 8" id="KW-1133">Transmembrane helix</keyword>
<evidence type="ECO:0000256" key="5">
    <source>
        <dbReference type="ARBA" id="ARBA00022989"/>
    </source>
</evidence>
<dbReference type="GO" id="GO:0010312">
    <property type="term" value="P:detoxification of zinc ion"/>
    <property type="evidence" value="ECO:0007669"/>
    <property type="project" value="TreeGrafter"/>
</dbReference>
<reference evidence="10" key="2">
    <citation type="submission" date="2022-06" db="UniProtKB">
        <authorList>
            <consortium name="EnsemblMetazoa"/>
        </authorList>
    </citation>
    <scope>IDENTIFICATION</scope>
    <source>
        <strain evidence="10">DF5081</strain>
    </source>
</reference>
<dbReference type="SUPFAM" id="SSF161111">
    <property type="entry name" value="Cation efflux protein transmembrane domain-like"/>
    <property type="match status" value="1"/>
</dbReference>
<feature type="domain" description="Cation efflux protein transmembrane" evidence="9">
    <location>
        <begin position="90"/>
        <end position="430"/>
    </location>
</feature>
<feature type="transmembrane region" description="Helical" evidence="8">
    <location>
        <begin position="121"/>
        <end position="140"/>
    </location>
</feature>
<dbReference type="GO" id="GO:0019901">
    <property type="term" value="F:protein kinase binding"/>
    <property type="evidence" value="ECO:0007669"/>
    <property type="project" value="EnsemblMetazoa"/>
</dbReference>
<dbReference type="EnsemblMetazoa" id="CJA12134a.1">
    <property type="protein sequence ID" value="CJA12134a.1"/>
    <property type="gene ID" value="WBGene00131338"/>
</dbReference>
<dbReference type="FunFam" id="1.20.1510.10:FF:000045">
    <property type="entry name" value="Cation diffusion facilitator family protein 1"/>
    <property type="match status" value="1"/>
</dbReference>
<evidence type="ECO:0000256" key="8">
    <source>
        <dbReference type="SAM" id="Phobius"/>
    </source>
</evidence>
<dbReference type="GO" id="GO:0071294">
    <property type="term" value="P:cellular response to zinc ion"/>
    <property type="evidence" value="ECO:0007669"/>
    <property type="project" value="EnsemblMetazoa"/>
</dbReference>
<dbReference type="AlphaFoldDB" id="A0A8R1DTX3"/>
<evidence type="ECO:0000256" key="3">
    <source>
        <dbReference type="ARBA" id="ARBA00022692"/>
    </source>
</evidence>
<dbReference type="PANTHER" id="PTHR45820">
    <property type="entry name" value="FI23527P1"/>
    <property type="match status" value="1"/>
</dbReference>
<keyword evidence="4" id="KW-0862">Zinc</keyword>
<evidence type="ECO:0000256" key="2">
    <source>
        <dbReference type="ARBA" id="ARBA00008873"/>
    </source>
</evidence>
<feature type="region of interest" description="Disordered" evidence="7">
    <location>
        <begin position="217"/>
        <end position="290"/>
    </location>
</feature>
<dbReference type="Proteomes" id="UP000005237">
    <property type="component" value="Unassembled WGS sequence"/>
</dbReference>
<accession>A0A8R1DTX3</accession>
<evidence type="ECO:0000256" key="1">
    <source>
        <dbReference type="ARBA" id="ARBA00004141"/>
    </source>
</evidence>
<dbReference type="PANTHER" id="PTHR45820:SF4">
    <property type="entry name" value="ZINC TRANSPORTER 63C, ISOFORM F"/>
    <property type="match status" value="1"/>
</dbReference>
<dbReference type="InterPro" id="IPR058533">
    <property type="entry name" value="Cation_efflux_TM"/>
</dbReference>
<dbReference type="InterPro" id="IPR002524">
    <property type="entry name" value="Cation_efflux"/>
</dbReference>
<feature type="compositionally biased region" description="Basic residues" evidence="7">
    <location>
        <begin position="236"/>
        <end position="251"/>
    </location>
</feature>
<dbReference type="OMA" id="THDASQM"/>
<evidence type="ECO:0000259" key="9">
    <source>
        <dbReference type="Pfam" id="PF01545"/>
    </source>
</evidence>
<dbReference type="Gene3D" id="1.20.1510.10">
    <property type="entry name" value="Cation efflux protein transmembrane domain"/>
    <property type="match status" value="2"/>
</dbReference>
<feature type="compositionally biased region" description="Basic and acidic residues" evidence="7">
    <location>
        <begin position="256"/>
        <end position="267"/>
    </location>
</feature>
<evidence type="ECO:0000256" key="4">
    <source>
        <dbReference type="ARBA" id="ARBA00022833"/>
    </source>
</evidence>
<dbReference type="FunFam" id="1.20.1510.10:FF:000046">
    <property type="entry name" value="Cation diffusion facilitator family protein 1"/>
    <property type="match status" value="1"/>
</dbReference>
<evidence type="ECO:0000256" key="6">
    <source>
        <dbReference type="ARBA" id="ARBA00023136"/>
    </source>
</evidence>
<keyword evidence="3 8" id="KW-0812">Transmembrane</keyword>
<evidence type="ECO:0000313" key="10">
    <source>
        <dbReference type="EnsemblMetazoa" id="CJA12134a.1"/>
    </source>
</evidence>
<feature type="transmembrane region" description="Helical" evidence="8">
    <location>
        <begin position="186"/>
        <end position="207"/>
    </location>
</feature>
<comment type="similarity">
    <text evidence="2">Belongs to the cation diffusion facilitator (CDF) transporter (TC 2.A.4) family. SLC30A subfamily.</text>
</comment>
<dbReference type="GO" id="GO:0046579">
    <property type="term" value="P:positive regulation of Ras protein signal transduction"/>
    <property type="evidence" value="ECO:0007669"/>
    <property type="project" value="EnsemblMetazoa"/>
</dbReference>
<keyword evidence="11" id="KW-1185">Reference proteome</keyword>
<protein>
    <recommendedName>
        <fullName evidence="9">Cation efflux protein transmembrane domain-containing protein</fullName>
    </recommendedName>
</protein>
<organism evidence="10 11">
    <name type="scientific">Caenorhabditis japonica</name>
    <dbReference type="NCBI Taxonomy" id="281687"/>
    <lineage>
        <taxon>Eukaryota</taxon>
        <taxon>Metazoa</taxon>
        <taxon>Ecdysozoa</taxon>
        <taxon>Nematoda</taxon>
        <taxon>Chromadorea</taxon>
        <taxon>Rhabditida</taxon>
        <taxon>Rhabditina</taxon>
        <taxon>Rhabditomorpha</taxon>
        <taxon>Rhabditoidea</taxon>
        <taxon>Rhabditidae</taxon>
        <taxon>Peloderinae</taxon>
        <taxon>Caenorhabditis</taxon>
    </lineage>
</organism>
<feature type="transmembrane region" description="Helical" evidence="8">
    <location>
        <begin position="152"/>
        <end position="174"/>
    </location>
</feature>
<dbReference type="GO" id="GO:0016323">
    <property type="term" value="C:basolateral plasma membrane"/>
    <property type="evidence" value="ECO:0007669"/>
    <property type="project" value="EnsemblMetazoa"/>
</dbReference>
<feature type="transmembrane region" description="Helical" evidence="8">
    <location>
        <begin position="90"/>
        <end position="115"/>
    </location>
</feature>
<feature type="compositionally biased region" description="Polar residues" evidence="7">
    <location>
        <begin position="279"/>
        <end position="290"/>
    </location>
</feature>
<proteinExistence type="inferred from homology"/>
<dbReference type="GO" id="GO:0040026">
    <property type="term" value="P:positive regulation of vulval development"/>
    <property type="evidence" value="ECO:0007669"/>
    <property type="project" value="EnsemblMetazoa"/>
</dbReference>
<evidence type="ECO:0000313" key="11">
    <source>
        <dbReference type="Proteomes" id="UP000005237"/>
    </source>
</evidence>
<dbReference type="GO" id="GO:0006882">
    <property type="term" value="P:intracellular zinc ion homeostasis"/>
    <property type="evidence" value="ECO:0007669"/>
    <property type="project" value="TreeGrafter"/>
</dbReference>
<comment type="subcellular location">
    <subcellularLocation>
        <location evidence="1">Membrane</location>
        <topology evidence="1">Multi-pass membrane protein</topology>
    </subcellularLocation>
</comment>
<dbReference type="Pfam" id="PF01545">
    <property type="entry name" value="Cation_efflux"/>
    <property type="match status" value="1"/>
</dbReference>
<reference evidence="11" key="1">
    <citation type="submission" date="2010-08" db="EMBL/GenBank/DDBJ databases">
        <authorList>
            <consortium name="Caenorhabditis japonica Sequencing Consortium"/>
            <person name="Wilson R.K."/>
        </authorList>
    </citation>
    <scope>NUCLEOTIDE SEQUENCE [LARGE SCALE GENOMIC DNA]</scope>
    <source>
        <strain evidence="11">DF5081</strain>
    </source>
</reference>
<dbReference type="GO" id="GO:0005385">
    <property type="term" value="F:zinc ion transmembrane transporter activity"/>
    <property type="evidence" value="ECO:0007669"/>
    <property type="project" value="TreeGrafter"/>
</dbReference>
<evidence type="ECO:0000256" key="7">
    <source>
        <dbReference type="SAM" id="MobiDB-lite"/>
    </source>
</evidence>
<feature type="transmembrane region" description="Helical" evidence="8">
    <location>
        <begin position="369"/>
        <end position="393"/>
    </location>
</feature>
<dbReference type="NCBIfam" id="TIGR01297">
    <property type="entry name" value="CDF"/>
    <property type="match status" value="1"/>
</dbReference>